<dbReference type="VEuPathDB" id="FungiDB:PSHT_14238"/>
<dbReference type="EMBL" id="PKSM01000311">
    <property type="protein sequence ID" value="POV98070.1"/>
    <property type="molecule type" value="Genomic_DNA"/>
</dbReference>
<dbReference type="VEuPathDB" id="FungiDB:PSTT_06558"/>
<gene>
    <name evidence="2" type="ORF">PSHT_14238</name>
</gene>
<reference evidence="3" key="2">
    <citation type="journal article" date="2018" name="BMC Genomics">
        <title>Genomic insights into host adaptation between the wheat stripe rust pathogen (Puccinia striiformis f. sp. tritici) and the barley stripe rust pathogen (Puccinia striiformis f. sp. hordei).</title>
        <authorList>
            <person name="Xia C."/>
            <person name="Wang M."/>
            <person name="Yin C."/>
            <person name="Cornejo O.E."/>
            <person name="Hulbert S.H."/>
            <person name="Chen X."/>
        </authorList>
    </citation>
    <scope>NUCLEOTIDE SEQUENCE [LARGE SCALE GENOMIC DNA]</scope>
    <source>
        <strain evidence="3">93TX-2</strain>
    </source>
</reference>
<name>A0A2S4ULC1_9BASI</name>
<dbReference type="Proteomes" id="UP000238274">
    <property type="component" value="Unassembled WGS sequence"/>
</dbReference>
<feature type="compositionally biased region" description="Basic and acidic residues" evidence="1">
    <location>
        <begin position="70"/>
        <end position="83"/>
    </location>
</feature>
<protein>
    <submittedName>
        <fullName evidence="2">Uncharacterized protein</fullName>
    </submittedName>
</protein>
<accession>A0A2S4ULC1</accession>
<feature type="region of interest" description="Disordered" evidence="1">
    <location>
        <begin position="70"/>
        <end position="124"/>
    </location>
</feature>
<keyword evidence="3" id="KW-1185">Reference proteome</keyword>
<sequence length="124" mass="13715">MAAFEFISGVAVPIISTSTNHNGPNQAYRSHEHRWKTASTSTSTTQVTFDDSHAHKDQLVELSRQEFEEENARRIAKTEDRKLRGQKTLGDGAGCAQVTDKDPKAHDVKSGGQGDRLPNKKQII</sequence>
<reference evidence="3" key="3">
    <citation type="journal article" date="2018" name="Mol. Plant Microbe Interact.">
        <title>Genome sequence resources for the wheat stripe rust pathogen (Puccinia striiformis f. sp. tritici) and the barley stripe rust pathogen (Puccinia striiformis f. sp. hordei).</title>
        <authorList>
            <person name="Xia C."/>
            <person name="Wang M."/>
            <person name="Yin C."/>
            <person name="Cornejo O.E."/>
            <person name="Hulbert S.H."/>
            <person name="Chen X."/>
        </authorList>
    </citation>
    <scope>NUCLEOTIDE SEQUENCE [LARGE SCALE GENOMIC DNA]</scope>
    <source>
        <strain evidence="3">93TX-2</strain>
    </source>
</reference>
<dbReference type="AlphaFoldDB" id="A0A2S4ULC1"/>
<reference evidence="2 3" key="1">
    <citation type="submission" date="2017-12" db="EMBL/GenBank/DDBJ databases">
        <title>Gene loss provides genomic basis for host adaptation in cereal stripe rust fungi.</title>
        <authorList>
            <person name="Xia C."/>
        </authorList>
    </citation>
    <scope>NUCLEOTIDE SEQUENCE [LARGE SCALE GENOMIC DNA]</scope>
    <source>
        <strain evidence="2 3">93TX-2</strain>
    </source>
</reference>
<dbReference type="OrthoDB" id="3358841at2759"/>
<feature type="compositionally biased region" description="Basic and acidic residues" evidence="1">
    <location>
        <begin position="99"/>
        <end position="109"/>
    </location>
</feature>
<evidence type="ECO:0000313" key="3">
    <source>
        <dbReference type="Proteomes" id="UP000238274"/>
    </source>
</evidence>
<proteinExistence type="predicted"/>
<organism evidence="2 3">
    <name type="scientific">Puccinia striiformis</name>
    <dbReference type="NCBI Taxonomy" id="27350"/>
    <lineage>
        <taxon>Eukaryota</taxon>
        <taxon>Fungi</taxon>
        <taxon>Dikarya</taxon>
        <taxon>Basidiomycota</taxon>
        <taxon>Pucciniomycotina</taxon>
        <taxon>Pucciniomycetes</taxon>
        <taxon>Pucciniales</taxon>
        <taxon>Pucciniaceae</taxon>
        <taxon>Puccinia</taxon>
    </lineage>
</organism>
<evidence type="ECO:0000256" key="1">
    <source>
        <dbReference type="SAM" id="MobiDB-lite"/>
    </source>
</evidence>
<evidence type="ECO:0000313" key="2">
    <source>
        <dbReference type="EMBL" id="POV98070.1"/>
    </source>
</evidence>
<comment type="caution">
    <text evidence="2">The sequence shown here is derived from an EMBL/GenBank/DDBJ whole genome shotgun (WGS) entry which is preliminary data.</text>
</comment>